<gene>
    <name evidence="4" type="ORF">CLV32_0751</name>
</gene>
<evidence type="ECO:0000256" key="1">
    <source>
        <dbReference type="ARBA" id="ARBA00004948"/>
    </source>
</evidence>
<dbReference type="Gene3D" id="3.20.20.70">
    <property type="entry name" value="Aldolase class I"/>
    <property type="match status" value="1"/>
</dbReference>
<dbReference type="GO" id="GO:0009228">
    <property type="term" value="P:thiamine biosynthetic process"/>
    <property type="evidence" value="ECO:0007669"/>
    <property type="project" value="UniProtKB-KW"/>
</dbReference>
<dbReference type="SUPFAM" id="SSF51391">
    <property type="entry name" value="Thiamin phosphate synthase"/>
    <property type="match status" value="1"/>
</dbReference>
<keyword evidence="2" id="KW-0784">Thiamine biosynthesis</keyword>
<dbReference type="InterPro" id="IPR022998">
    <property type="entry name" value="ThiamineP_synth_TenI"/>
</dbReference>
<dbReference type="AlphaFoldDB" id="A0A4R6IQ65"/>
<comment type="caution">
    <text evidence="4">The sequence shown here is derived from an EMBL/GenBank/DDBJ whole genome shotgun (WGS) entry which is preliminary data.</text>
</comment>
<dbReference type="CDD" id="cd00564">
    <property type="entry name" value="TMP_TenI"/>
    <property type="match status" value="1"/>
</dbReference>
<dbReference type="GO" id="GO:0004789">
    <property type="term" value="F:thiamine-phosphate diphosphorylase activity"/>
    <property type="evidence" value="ECO:0007669"/>
    <property type="project" value="TreeGrafter"/>
</dbReference>
<reference evidence="4 5" key="1">
    <citation type="submission" date="2019-03" db="EMBL/GenBank/DDBJ databases">
        <title>Genomic Encyclopedia of Archaeal and Bacterial Type Strains, Phase II (KMG-II): from individual species to whole genera.</title>
        <authorList>
            <person name="Goeker M."/>
        </authorList>
    </citation>
    <scope>NUCLEOTIDE SEQUENCE [LARGE SCALE GENOMIC DNA]</scope>
    <source>
        <strain evidence="4 5">DSM 19034</strain>
    </source>
</reference>
<dbReference type="InterPro" id="IPR036206">
    <property type="entry name" value="ThiamineP_synth_sf"/>
</dbReference>
<comment type="pathway">
    <text evidence="1">Cofactor biosynthesis; thiamine diphosphate biosynthesis.</text>
</comment>
<dbReference type="GO" id="GO:0005737">
    <property type="term" value="C:cytoplasm"/>
    <property type="evidence" value="ECO:0007669"/>
    <property type="project" value="TreeGrafter"/>
</dbReference>
<proteinExistence type="predicted"/>
<dbReference type="Pfam" id="PF02581">
    <property type="entry name" value="TMP-TENI"/>
    <property type="match status" value="1"/>
</dbReference>
<dbReference type="OrthoDB" id="194683at2"/>
<dbReference type="PANTHER" id="PTHR20857:SF15">
    <property type="entry name" value="THIAMINE-PHOSPHATE SYNTHASE"/>
    <property type="match status" value="1"/>
</dbReference>
<organism evidence="4 5">
    <name type="scientific">Pedobacter duraquae</name>
    <dbReference type="NCBI Taxonomy" id="425511"/>
    <lineage>
        <taxon>Bacteria</taxon>
        <taxon>Pseudomonadati</taxon>
        <taxon>Bacteroidota</taxon>
        <taxon>Sphingobacteriia</taxon>
        <taxon>Sphingobacteriales</taxon>
        <taxon>Sphingobacteriaceae</taxon>
        <taxon>Pedobacter</taxon>
    </lineage>
</organism>
<dbReference type="RefSeq" id="WP_133552465.1">
    <property type="nucleotide sequence ID" value="NZ_SNWM01000001.1"/>
</dbReference>
<dbReference type="InterPro" id="IPR013785">
    <property type="entry name" value="Aldolase_TIM"/>
</dbReference>
<dbReference type="EMBL" id="SNWM01000001">
    <property type="protein sequence ID" value="TDO24462.1"/>
    <property type="molecule type" value="Genomic_DNA"/>
</dbReference>
<evidence type="ECO:0000313" key="5">
    <source>
        <dbReference type="Proteomes" id="UP000295499"/>
    </source>
</evidence>
<feature type="domain" description="Thiamine phosphate synthase/TenI" evidence="3">
    <location>
        <begin position="4"/>
        <end position="176"/>
    </location>
</feature>
<sequence length="205" mass="23097">MKLIVITAPWVVAQEAQLINALFDAGMSCLHLRKPNWNVDQFDKLLRDVTPAFYQYIVLHQHHVLVDELKLKGVHYPEYQRLKTPPALISEHRKQGLTVSTSIHNITSLADTSAFDYVFFGPVFNSISKSDYNALPIEAVKDLPKGQGPEIIALGGINLDNLSGALEIGFDGVAVLGHLWMEPEKALERFKRLQTKLRYEFGQTD</sequence>
<dbReference type="Proteomes" id="UP000295499">
    <property type="component" value="Unassembled WGS sequence"/>
</dbReference>
<keyword evidence="5" id="KW-1185">Reference proteome</keyword>
<dbReference type="PANTHER" id="PTHR20857">
    <property type="entry name" value="THIAMINE-PHOSPHATE PYROPHOSPHORYLASE"/>
    <property type="match status" value="1"/>
</dbReference>
<name>A0A4R6IQ65_9SPHI</name>
<evidence type="ECO:0000259" key="3">
    <source>
        <dbReference type="Pfam" id="PF02581"/>
    </source>
</evidence>
<protein>
    <submittedName>
        <fullName evidence="4">Thiamine-phosphate pyrophosphorylase</fullName>
    </submittedName>
</protein>
<evidence type="ECO:0000313" key="4">
    <source>
        <dbReference type="EMBL" id="TDO24462.1"/>
    </source>
</evidence>
<evidence type="ECO:0000256" key="2">
    <source>
        <dbReference type="ARBA" id="ARBA00022977"/>
    </source>
</evidence>
<accession>A0A4R6IQ65</accession>